<dbReference type="PROSITE" id="PS50110">
    <property type="entry name" value="RESPONSE_REGULATORY"/>
    <property type="match status" value="1"/>
</dbReference>
<dbReference type="Pfam" id="PF00072">
    <property type="entry name" value="Response_reg"/>
    <property type="match status" value="1"/>
</dbReference>
<dbReference type="InterPro" id="IPR005467">
    <property type="entry name" value="His_kinase_dom"/>
</dbReference>
<gene>
    <name evidence="10" type="ORF">N7449_005002</name>
</gene>
<dbReference type="SMART" id="SM00387">
    <property type="entry name" value="HATPase_c"/>
    <property type="match status" value="1"/>
</dbReference>
<keyword evidence="3 6" id="KW-0597">Phosphoprotein</keyword>
<dbReference type="OrthoDB" id="303614at2759"/>
<feature type="region of interest" description="Disordered" evidence="7">
    <location>
        <begin position="458"/>
        <end position="488"/>
    </location>
</feature>
<evidence type="ECO:0000313" key="11">
    <source>
        <dbReference type="Proteomes" id="UP001150942"/>
    </source>
</evidence>
<keyword evidence="4" id="KW-0808">Transferase</keyword>
<name>A0A9W9SYL8_9EURO</name>
<feature type="compositionally biased region" description="Polar residues" evidence="7">
    <location>
        <begin position="657"/>
        <end position="667"/>
    </location>
</feature>
<reference evidence="10" key="2">
    <citation type="journal article" date="2023" name="IMA Fungus">
        <title>Comparative genomic study of the Penicillium genus elucidates a diverse pangenome and 15 lateral gene transfer events.</title>
        <authorList>
            <person name="Petersen C."/>
            <person name="Sorensen T."/>
            <person name="Nielsen M.R."/>
            <person name="Sondergaard T.E."/>
            <person name="Sorensen J.L."/>
            <person name="Fitzpatrick D.A."/>
            <person name="Frisvad J.C."/>
            <person name="Nielsen K.L."/>
        </authorList>
    </citation>
    <scope>NUCLEOTIDE SEQUENCE</scope>
    <source>
        <strain evidence="10">IBT 20477</strain>
    </source>
</reference>
<evidence type="ECO:0000256" key="2">
    <source>
        <dbReference type="ARBA" id="ARBA00012438"/>
    </source>
</evidence>
<evidence type="ECO:0000256" key="6">
    <source>
        <dbReference type="PROSITE-ProRule" id="PRU00169"/>
    </source>
</evidence>
<feature type="modified residue" description="4-aspartylphosphate" evidence="6">
    <location>
        <position position="1158"/>
    </location>
</feature>
<dbReference type="PANTHER" id="PTHR43047:SF72">
    <property type="entry name" value="OSMOSENSING HISTIDINE PROTEIN KINASE SLN1"/>
    <property type="match status" value="1"/>
</dbReference>
<dbReference type="PANTHER" id="PTHR43047">
    <property type="entry name" value="TWO-COMPONENT HISTIDINE PROTEIN KINASE"/>
    <property type="match status" value="1"/>
</dbReference>
<dbReference type="Pfam" id="PF01590">
    <property type="entry name" value="GAF"/>
    <property type="match status" value="1"/>
</dbReference>
<dbReference type="GO" id="GO:0009927">
    <property type="term" value="F:histidine phosphotransfer kinase activity"/>
    <property type="evidence" value="ECO:0007669"/>
    <property type="project" value="TreeGrafter"/>
</dbReference>
<evidence type="ECO:0000256" key="5">
    <source>
        <dbReference type="ARBA" id="ARBA00022777"/>
    </source>
</evidence>
<feature type="domain" description="Response regulatory" evidence="9">
    <location>
        <begin position="1107"/>
        <end position="1237"/>
    </location>
</feature>
<feature type="region of interest" description="Disordered" evidence="7">
    <location>
        <begin position="294"/>
        <end position="325"/>
    </location>
</feature>
<dbReference type="PRINTS" id="PR00344">
    <property type="entry name" value="BCTRLSENSOR"/>
</dbReference>
<dbReference type="Gene3D" id="3.40.50.2300">
    <property type="match status" value="1"/>
</dbReference>
<dbReference type="SUPFAM" id="SSF55781">
    <property type="entry name" value="GAF domain-like"/>
    <property type="match status" value="1"/>
</dbReference>
<evidence type="ECO:0000256" key="1">
    <source>
        <dbReference type="ARBA" id="ARBA00000085"/>
    </source>
</evidence>
<dbReference type="SMART" id="SM00388">
    <property type="entry name" value="HisKA"/>
    <property type="match status" value="1"/>
</dbReference>
<dbReference type="Gene3D" id="3.30.565.10">
    <property type="entry name" value="Histidine kinase-like ATPase, C-terminal domain"/>
    <property type="match status" value="1"/>
</dbReference>
<dbReference type="FunFam" id="1.10.287.130:FF:000023">
    <property type="entry name" value="Sensor histidine kinase/response regulator, putative"/>
    <property type="match status" value="1"/>
</dbReference>
<dbReference type="InterPro" id="IPR003661">
    <property type="entry name" value="HisK_dim/P_dom"/>
</dbReference>
<dbReference type="GO" id="GO:0000155">
    <property type="term" value="F:phosphorelay sensor kinase activity"/>
    <property type="evidence" value="ECO:0007669"/>
    <property type="project" value="InterPro"/>
</dbReference>
<proteinExistence type="predicted"/>
<feature type="region of interest" description="Disordered" evidence="7">
    <location>
        <begin position="1021"/>
        <end position="1077"/>
    </location>
</feature>
<dbReference type="InterPro" id="IPR011006">
    <property type="entry name" value="CheY-like_superfamily"/>
</dbReference>
<protein>
    <recommendedName>
        <fullName evidence="2">histidine kinase</fullName>
        <ecNumber evidence="2">2.7.13.3</ecNumber>
    </recommendedName>
</protein>
<comment type="caution">
    <text evidence="10">The sequence shown here is derived from an EMBL/GenBank/DDBJ whole genome shotgun (WGS) entry which is preliminary data.</text>
</comment>
<feature type="region of interest" description="Disordered" evidence="7">
    <location>
        <begin position="226"/>
        <end position="276"/>
    </location>
</feature>
<dbReference type="SMART" id="SM00448">
    <property type="entry name" value="REC"/>
    <property type="match status" value="1"/>
</dbReference>
<dbReference type="InterPro" id="IPR036890">
    <property type="entry name" value="HATPase_C_sf"/>
</dbReference>
<evidence type="ECO:0000256" key="3">
    <source>
        <dbReference type="ARBA" id="ARBA00022553"/>
    </source>
</evidence>
<organism evidence="10 11">
    <name type="scientific">Penicillium cf. viridicatum</name>
    <dbReference type="NCBI Taxonomy" id="2972119"/>
    <lineage>
        <taxon>Eukaryota</taxon>
        <taxon>Fungi</taxon>
        <taxon>Dikarya</taxon>
        <taxon>Ascomycota</taxon>
        <taxon>Pezizomycotina</taxon>
        <taxon>Eurotiomycetes</taxon>
        <taxon>Eurotiomycetidae</taxon>
        <taxon>Eurotiales</taxon>
        <taxon>Aspergillaceae</taxon>
        <taxon>Penicillium</taxon>
    </lineage>
</organism>
<dbReference type="InterPro" id="IPR036097">
    <property type="entry name" value="HisK_dim/P_sf"/>
</dbReference>
<evidence type="ECO:0000259" key="8">
    <source>
        <dbReference type="PROSITE" id="PS50109"/>
    </source>
</evidence>
<dbReference type="SUPFAM" id="SSF47384">
    <property type="entry name" value="Homodimeric domain of signal transducing histidine kinase"/>
    <property type="match status" value="1"/>
</dbReference>
<accession>A0A9W9SYL8</accession>
<dbReference type="EMBL" id="JAPQKQ010000003">
    <property type="protein sequence ID" value="KAJ5202923.1"/>
    <property type="molecule type" value="Genomic_DNA"/>
</dbReference>
<dbReference type="Gene3D" id="1.10.287.130">
    <property type="match status" value="1"/>
</dbReference>
<evidence type="ECO:0000256" key="7">
    <source>
        <dbReference type="SAM" id="MobiDB-lite"/>
    </source>
</evidence>
<reference evidence="10" key="1">
    <citation type="submission" date="2022-11" db="EMBL/GenBank/DDBJ databases">
        <authorList>
            <person name="Petersen C."/>
        </authorList>
    </citation>
    <scope>NUCLEOTIDE SEQUENCE</scope>
    <source>
        <strain evidence="10">IBT 20477</strain>
    </source>
</reference>
<feature type="compositionally biased region" description="Polar residues" evidence="7">
    <location>
        <begin position="294"/>
        <end position="306"/>
    </location>
</feature>
<dbReference type="InterPro" id="IPR001789">
    <property type="entry name" value="Sig_transdc_resp-reg_receiver"/>
</dbReference>
<dbReference type="CDD" id="cd00082">
    <property type="entry name" value="HisKA"/>
    <property type="match status" value="1"/>
</dbReference>
<evidence type="ECO:0000256" key="4">
    <source>
        <dbReference type="ARBA" id="ARBA00022679"/>
    </source>
</evidence>
<feature type="domain" description="Histidine kinase" evidence="8">
    <location>
        <begin position="570"/>
        <end position="859"/>
    </location>
</feature>
<keyword evidence="11" id="KW-1185">Reference proteome</keyword>
<dbReference type="Proteomes" id="UP001150942">
    <property type="component" value="Unassembled WGS sequence"/>
</dbReference>
<dbReference type="InterPro" id="IPR003594">
    <property type="entry name" value="HATPase_dom"/>
</dbReference>
<dbReference type="AlphaFoldDB" id="A0A9W9SYL8"/>
<keyword evidence="5" id="KW-0418">Kinase</keyword>
<dbReference type="Pfam" id="PF02518">
    <property type="entry name" value="HATPase_c"/>
    <property type="match status" value="1"/>
</dbReference>
<sequence>MNSSDTIKLPYSLAKEREFYKYLPPDHSDYQYAPFDDAGQNTFVARFSQDRALTAFAQLGSMTLGVQRAMISLFGPIHQYILAEATGTPKGICEDVAGLPLSEPSDDPTIVDGCALVIPDVWDCQRSKQSKLVDNLSEVRFYAGVPIVSPRGFTIGSYCIMDKEPRKMELVEPSIRFMKEMAEIVMKHLSMVQSKVRNHQTERMIVGLGSFVEGKATLRGSWQEANDQDAAAGRTGEAVEGQLNKRQQDKQEAQDSPEAQQLPYRPAAQTSSKPHVSDAFRNVHDFYTKPTTKLATFSSNRSNSKVNTKRPNSKKENQQNETTCRSSVLIDDAPDTTVPPAFEEIFSRAANLIRESIEVDGVVFLDARRESFGGLDDEEQRKARDAWPPNAMHAFASAMENDDTAICRILGFSTSTSSSIDDGRSNHDYGVRESLLKNILSRYPHGKIFNYNESGLLSDDSSGGNTSCSSETKIGSKRKKGKRSPNHTQNANALVKILHGARSIIFLPLWDSHKARWLSGILVWTKIPERVFTSETELAYLRAFGNSVMVAIHRFDAEMAEKAKTDLISNISHELRNPLHGILGTADMLSDTAMNALQQGMVHTIESCGRTLLDTINHLLDFTYMSKFKLDSVEEPADHEKQIDVSDQKRAKLRRNPPSSSERTNGPIQLDSILEEVVESVFAGHSFYHQPRPQFGDAANGESSMSISLPTKQVTIIFDIQEATDWSFLTSSGCWRRIMMNIFGNALKYTPSGFIYVGLTASPHDRQLSDGSADSTASDVQNNQCLVSLTVKDTGQGIEADYLRDGLFTPFSQEDGLVPGSGLGLSIVRQALVSIGGSIEVKSEKGHGTEVLIEVPLSTAPVADTSDGASSNEAYRRIRKMSQGKSIGLLGFAPSLVSPRDITLYNCLERLCQDWFHLTVKRVSLSGNGNEPCDFYMTVQTDLDNPSEVQNQSPNIKSAIGGIESGISPLIVICESPEKAHTMFARVANRKGESIIDYISQPCGPRKLAKALSHCILRQNGQDSEADKPTHWVEMPDSSKMSLDVGPRDPPNERMKIGKRPMTESLGTPKKDGPKSEFDQEVKDLVPIAEGAPPIPAPKDTVSDDLSVLLVDDNQINLQILEAYVKKEGWNYMTATNGLEAVRTFQAHSGKFAAVIIDISMPVMNGYEATQKIRRFEREYWNANGSSEPPRRPTVIAALTALDNVDAQKEAFASGINEFLAKPVKRKVLGSFFRRVVNG</sequence>
<dbReference type="InterPro" id="IPR003018">
    <property type="entry name" value="GAF"/>
</dbReference>
<evidence type="ECO:0000313" key="10">
    <source>
        <dbReference type="EMBL" id="KAJ5202923.1"/>
    </source>
</evidence>
<dbReference type="PROSITE" id="PS50109">
    <property type="entry name" value="HIS_KIN"/>
    <property type="match status" value="1"/>
</dbReference>
<evidence type="ECO:0000259" key="9">
    <source>
        <dbReference type="PROSITE" id="PS50110"/>
    </source>
</evidence>
<feature type="compositionally biased region" description="Basic and acidic residues" evidence="7">
    <location>
        <begin position="1046"/>
        <end position="1056"/>
    </location>
</feature>
<dbReference type="Pfam" id="PF00512">
    <property type="entry name" value="HisKA"/>
    <property type="match status" value="1"/>
</dbReference>
<dbReference type="SUPFAM" id="SSF55874">
    <property type="entry name" value="ATPase domain of HSP90 chaperone/DNA topoisomerase II/histidine kinase"/>
    <property type="match status" value="1"/>
</dbReference>
<feature type="compositionally biased region" description="Basic residues" evidence="7">
    <location>
        <begin position="475"/>
        <end position="485"/>
    </location>
</feature>
<dbReference type="InterPro" id="IPR004358">
    <property type="entry name" value="Sig_transdc_His_kin-like_C"/>
</dbReference>
<feature type="compositionally biased region" description="Basic and acidic residues" evidence="7">
    <location>
        <begin position="636"/>
        <end position="650"/>
    </location>
</feature>
<dbReference type="SUPFAM" id="SSF52172">
    <property type="entry name" value="CheY-like"/>
    <property type="match status" value="1"/>
</dbReference>
<dbReference type="GO" id="GO:0005886">
    <property type="term" value="C:plasma membrane"/>
    <property type="evidence" value="ECO:0007669"/>
    <property type="project" value="TreeGrafter"/>
</dbReference>
<feature type="region of interest" description="Disordered" evidence="7">
    <location>
        <begin position="636"/>
        <end position="668"/>
    </location>
</feature>
<dbReference type="EC" id="2.7.13.3" evidence="2"/>
<dbReference type="CDD" id="cd17546">
    <property type="entry name" value="REC_hyHK_CKI1_RcsC-like"/>
    <property type="match status" value="1"/>
</dbReference>
<comment type="catalytic activity">
    <reaction evidence="1">
        <text>ATP + protein L-histidine = ADP + protein N-phospho-L-histidine.</text>
        <dbReference type="EC" id="2.7.13.3"/>
    </reaction>
</comment>